<evidence type="ECO:0000259" key="3">
    <source>
        <dbReference type="PROSITE" id="PS50026"/>
    </source>
</evidence>
<dbReference type="AlphaFoldDB" id="A0A225X0X3"/>
<dbReference type="PROSITE" id="PS50026">
    <property type="entry name" value="EGF_3"/>
    <property type="match status" value="1"/>
</dbReference>
<dbReference type="PROSITE" id="PS00022">
    <property type="entry name" value="EGF_1"/>
    <property type="match status" value="1"/>
</dbReference>
<proteinExistence type="predicted"/>
<keyword evidence="2" id="KW-0732">Signal</keyword>
<dbReference type="PANTHER" id="PTHR24032">
    <property type="entry name" value="EGF-LIKE DOMAIN-CONTAINING PROTEIN-RELATED-RELATED"/>
    <property type="match status" value="1"/>
</dbReference>
<evidence type="ECO:0000256" key="1">
    <source>
        <dbReference type="PROSITE-ProRule" id="PRU00076"/>
    </source>
</evidence>
<evidence type="ECO:0000313" key="5">
    <source>
        <dbReference type="Proteomes" id="UP000198211"/>
    </source>
</evidence>
<feature type="disulfide bond" evidence="1">
    <location>
        <begin position="28"/>
        <end position="38"/>
    </location>
</feature>
<organism evidence="4 5">
    <name type="scientific">Phytophthora megakarya</name>
    <dbReference type="NCBI Taxonomy" id="4795"/>
    <lineage>
        <taxon>Eukaryota</taxon>
        <taxon>Sar</taxon>
        <taxon>Stramenopiles</taxon>
        <taxon>Oomycota</taxon>
        <taxon>Peronosporomycetes</taxon>
        <taxon>Peronosporales</taxon>
        <taxon>Peronosporaceae</taxon>
        <taxon>Phytophthora</taxon>
    </lineage>
</organism>
<keyword evidence="5" id="KW-1185">Reference proteome</keyword>
<keyword evidence="1" id="KW-0245">EGF-like domain</keyword>
<accession>A0A225X0X3</accession>
<dbReference type="OrthoDB" id="442731at2759"/>
<dbReference type="EMBL" id="NBNE01000045">
    <property type="protein sequence ID" value="OWZ23774.1"/>
    <property type="molecule type" value="Genomic_DNA"/>
</dbReference>
<dbReference type="PANTHER" id="PTHR24032:SF14">
    <property type="entry name" value="EGF-LIKE DOMAIN-CONTAINING PROTEIN-RELATED"/>
    <property type="match status" value="1"/>
</dbReference>
<protein>
    <submittedName>
        <fullName evidence="4">Tubular mastigoneme protein</fullName>
    </submittedName>
</protein>
<dbReference type="Proteomes" id="UP000198211">
    <property type="component" value="Unassembled WGS sequence"/>
</dbReference>
<evidence type="ECO:0000256" key="2">
    <source>
        <dbReference type="SAM" id="SignalP"/>
    </source>
</evidence>
<reference evidence="5" key="1">
    <citation type="submission" date="2017-03" db="EMBL/GenBank/DDBJ databases">
        <title>Phytopthora megakarya and P. palmivora, two closely related causual agents of cacao black pod achieved similar genome size and gene model numbers by different mechanisms.</title>
        <authorList>
            <person name="Ali S."/>
            <person name="Shao J."/>
            <person name="Larry D.J."/>
            <person name="Kronmiller B."/>
            <person name="Shen D."/>
            <person name="Strem M.D."/>
            <person name="Melnick R.L."/>
            <person name="Guiltinan M.J."/>
            <person name="Tyler B.M."/>
            <person name="Meinhardt L.W."/>
            <person name="Bailey B.A."/>
        </authorList>
    </citation>
    <scope>NUCLEOTIDE SEQUENCE [LARGE SCALE GENOMIC DNA]</scope>
    <source>
        <strain evidence="5">zdho120</strain>
    </source>
</reference>
<name>A0A225X0X3_9STRA</name>
<feature type="chain" id="PRO_5012307827" evidence="2">
    <location>
        <begin position="27"/>
        <end position="346"/>
    </location>
</feature>
<evidence type="ECO:0000313" key="4">
    <source>
        <dbReference type="EMBL" id="OWZ23774.1"/>
    </source>
</evidence>
<keyword evidence="1" id="KW-1015">Disulfide bond</keyword>
<dbReference type="Gene3D" id="2.60.120.260">
    <property type="entry name" value="Galactose-binding domain-like"/>
    <property type="match status" value="1"/>
</dbReference>
<dbReference type="PROSITE" id="PS01186">
    <property type="entry name" value="EGF_2"/>
    <property type="match status" value="1"/>
</dbReference>
<gene>
    <name evidence="4" type="ORF">PHMEG_0001306</name>
</gene>
<comment type="caution">
    <text evidence="1">Lacks conserved residue(s) required for the propagation of feature annotation.</text>
</comment>
<feature type="disulfide bond" evidence="1">
    <location>
        <begin position="46"/>
        <end position="55"/>
    </location>
</feature>
<comment type="caution">
    <text evidence="4">The sequence shown here is derived from an EMBL/GenBank/DDBJ whole genome shotgun (WGS) entry which is preliminary data.</text>
</comment>
<feature type="signal peptide" evidence="2">
    <location>
        <begin position="1"/>
        <end position="26"/>
    </location>
</feature>
<dbReference type="InterPro" id="IPR000742">
    <property type="entry name" value="EGF"/>
</dbReference>
<sequence length="346" mass="37042">MGRRKMLLATGLAVVTIVLLSAPTSAECPNGCSGNGACMAKDMCMCYKNYQGNDCLDRTCQFGYAHTDTPKGDINMDQLRVTPGWILADSQQDPAKTYEYFNPNAGTSEAHFYMECSNKGLVATMEKGTDNEWFTQNTGIIVTAVSSSDYVTLTVTQPGAIASESPTLFKLGQYVVVGKLTAVNTILLSYPIKHSLGSQTTRFDAVKAANNNGGIVVTELVLNAVVAAAATTVVVTTDPAPVAGDLFFFENQFYKYVSVVRSGLGTVPSPYLWTITLDRAFLGNSLNGGANTVLLIYKVTPPIPALQYNYVSECSGRGLCTTDTGVCACFKGYTNDNCDTQNILAL</sequence>
<dbReference type="InterPro" id="IPR053331">
    <property type="entry name" value="EGF-like_comC"/>
</dbReference>
<feature type="domain" description="EGF-like" evidence="3">
    <location>
        <begin position="24"/>
        <end position="56"/>
    </location>
</feature>